<dbReference type="InterPro" id="IPR025296">
    <property type="entry name" value="DUF4158"/>
</dbReference>
<evidence type="ECO:0000313" key="3">
    <source>
        <dbReference type="Proteomes" id="UP000603352"/>
    </source>
</evidence>
<accession>A0ABQ1JCK2</accession>
<organism evidence="2 3">
    <name type="scientific">Tistrella bauzanensis</name>
    <dbReference type="NCBI Taxonomy" id="657419"/>
    <lineage>
        <taxon>Bacteria</taxon>
        <taxon>Pseudomonadati</taxon>
        <taxon>Pseudomonadota</taxon>
        <taxon>Alphaproteobacteria</taxon>
        <taxon>Geminicoccales</taxon>
        <taxon>Geminicoccaceae</taxon>
        <taxon>Tistrella</taxon>
    </lineage>
</organism>
<sequence>MGLRVSPEALAGEWSLSFADNDFVNAKPAGSRLGLAVQLKFFAAFGYFATDATEVPDEAISYLAEQLGVRETGLDGYDFSGRSGRRHCAEILRHLGFRRMKRADRVALAGWMATELCPGGQSVAAMLEAVFLWCRDHKIFGPSGKEMERLVRSERQRFLECFLAGVADRLLPETVARIEASLVDPDSPTGFHTIKNDVGAATLDNMLALADRLAFIQKLTLPRDLLTGAGKPWIDQIVRRVGTEKASEMRRHAPKRQLGLYAVFLMVREAQIIDGMIDLLVETVHKIGVRSKRKVVAGIARDIEKVYGKERLLVDIAGAAIEAPSGRVCDVIFPVAGQEKLAAIIREHRAKGTLERRIYQVMRGSYEAVAQ</sequence>
<keyword evidence="3" id="KW-1185">Reference proteome</keyword>
<evidence type="ECO:0000259" key="1">
    <source>
        <dbReference type="Pfam" id="PF13700"/>
    </source>
</evidence>
<dbReference type="RefSeq" id="WP_188583282.1">
    <property type="nucleotide sequence ID" value="NZ_BMDZ01000162.1"/>
</dbReference>
<proteinExistence type="predicted"/>
<reference evidence="3" key="1">
    <citation type="journal article" date="2019" name="Int. J. Syst. Evol. Microbiol.">
        <title>The Global Catalogue of Microorganisms (GCM) 10K type strain sequencing project: providing services to taxonomists for standard genome sequencing and annotation.</title>
        <authorList>
            <consortium name="The Broad Institute Genomics Platform"/>
            <consortium name="The Broad Institute Genome Sequencing Center for Infectious Disease"/>
            <person name="Wu L."/>
            <person name="Ma J."/>
        </authorList>
    </citation>
    <scope>NUCLEOTIDE SEQUENCE [LARGE SCALE GENOMIC DNA]</scope>
    <source>
        <strain evidence="3">CGMCC 1.10188</strain>
    </source>
</reference>
<dbReference type="Proteomes" id="UP000603352">
    <property type="component" value="Unassembled WGS sequence"/>
</dbReference>
<dbReference type="EMBL" id="BMDZ01000162">
    <property type="protein sequence ID" value="GGB64021.1"/>
    <property type="molecule type" value="Genomic_DNA"/>
</dbReference>
<evidence type="ECO:0000313" key="2">
    <source>
        <dbReference type="EMBL" id="GGB64021.1"/>
    </source>
</evidence>
<comment type="caution">
    <text evidence="2">The sequence shown here is derived from an EMBL/GenBank/DDBJ whole genome shotgun (WGS) entry which is preliminary data.</text>
</comment>
<protein>
    <recommendedName>
        <fullName evidence="1">DUF4158 domain-containing protein</fullName>
    </recommendedName>
</protein>
<feature type="domain" description="DUF4158" evidence="1">
    <location>
        <begin position="6"/>
        <end position="152"/>
    </location>
</feature>
<name>A0ABQ1JCK2_9PROT</name>
<dbReference type="Pfam" id="PF13700">
    <property type="entry name" value="DUF4158"/>
    <property type="match status" value="1"/>
</dbReference>
<gene>
    <name evidence="2" type="ORF">GCM10011505_50690</name>
</gene>